<feature type="compositionally biased region" description="Polar residues" evidence="1">
    <location>
        <begin position="79"/>
        <end position="89"/>
    </location>
</feature>
<dbReference type="Gene3D" id="3.40.390.10">
    <property type="entry name" value="Collagenase (Catalytic Domain)"/>
    <property type="match status" value="1"/>
</dbReference>
<evidence type="ECO:0000313" key="2">
    <source>
        <dbReference type="EMBL" id="KAF2231578.1"/>
    </source>
</evidence>
<evidence type="ECO:0000313" key="3">
    <source>
        <dbReference type="Proteomes" id="UP000800092"/>
    </source>
</evidence>
<evidence type="ECO:0000256" key="1">
    <source>
        <dbReference type="SAM" id="MobiDB-lite"/>
    </source>
</evidence>
<name>A0A6A6H162_VIRVR</name>
<proteinExistence type="predicted"/>
<dbReference type="AlphaFoldDB" id="A0A6A6H162"/>
<dbReference type="InterPro" id="IPR024079">
    <property type="entry name" value="MetalloPept_cat_dom_sf"/>
</dbReference>
<organism evidence="2 3">
    <name type="scientific">Viridothelium virens</name>
    <name type="common">Speckled blister lichen</name>
    <name type="synonym">Trypethelium virens</name>
    <dbReference type="NCBI Taxonomy" id="1048519"/>
    <lineage>
        <taxon>Eukaryota</taxon>
        <taxon>Fungi</taxon>
        <taxon>Dikarya</taxon>
        <taxon>Ascomycota</taxon>
        <taxon>Pezizomycotina</taxon>
        <taxon>Dothideomycetes</taxon>
        <taxon>Dothideomycetes incertae sedis</taxon>
        <taxon>Trypetheliales</taxon>
        <taxon>Trypetheliaceae</taxon>
        <taxon>Viridothelium</taxon>
    </lineage>
</organism>
<keyword evidence="3" id="KW-1185">Reference proteome</keyword>
<dbReference type="EMBL" id="ML991825">
    <property type="protein sequence ID" value="KAF2231578.1"/>
    <property type="molecule type" value="Genomic_DNA"/>
</dbReference>
<dbReference type="OrthoDB" id="3929556at2759"/>
<feature type="region of interest" description="Disordered" evidence="1">
    <location>
        <begin position="73"/>
        <end position="101"/>
    </location>
</feature>
<dbReference type="GO" id="GO:0008237">
    <property type="term" value="F:metallopeptidase activity"/>
    <property type="evidence" value="ECO:0007669"/>
    <property type="project" value="InterPro"/>
</dbReference>
<reference evidence="2" key="1">
    <citation type="journal article" date="2020" name="Stud. Mycol.">
        <title>101 Dothideomycetes genomes: a test case for predicting lifestyles and emergence of pathogens.</title>
        <authorList>
            <person name="Haridas S."/>
            <person name="Albert R."/>
            <person name="Binder M."/>
            <person name="Bloem J."/>
            <person name="Labutti K."/>
            <person name="Salamov A."/>
            <person name="Andreopoulos B."/>
            <person name="Baker S."/>
            <person name="Barry K."/>
            <person name="Bills G."/>
            <person name="Bluhm B."/>
            <person name="Cannon C."/>
            <person name="Castanera R."/>
            <person name="Culley D."/>
            <person name="Daum C."/>
            <person name="Ezra D."/>
            <person name="Gonzalez J."/>
            <person name="Henrissat B."/>
            <person name="Kuo A."/>
            <person name="Liang C."/>
            <person name="Lipzen A."/>
            <person name="Lutzoni F."/>
            <person name="Magnuson J."/>
            <person name="Mondo S."/>
            <person name="Nolan M."/>
            <person name="Ohm R."/>
            <person name="Pangilinan J."/>
            <person name="Park H.-J."/>
            <person name="Ramirez L."/>
            <person name="Alfaro M."/>
            <person name="Sun H."/>
            <person name="Tritt A."/>
            <person name="Yoshinaga Y."/>
            <person name="Zwiers L.-H."/>
            <person name="Turgeon B."/>
            <person name="Goodwin S."/>
            <person name="Spatafora J."/>
            <person name="Crous P."/>
            <person name="Grigoriev I."/>
        </authorList>
    </citation>
    <scope>NUCLEOTIDE SEQUENCE</scope>
    <source>
        <strain evidence="2">Tuck. ex Michener</strain>
    </source>
</reference>
<sequence length="101" mass="10904">MSLADKVMLHELTHTRAGGQKIDVGGFRNAYGWKSCKKLAVTTGGDASDRNADCYALFGSAVDLLLRGFSIDDEGKVTEPNTGNPSSGKRSVDLRPWLWSS</sequence>
<evidence type="ECO:0008006" key="4">
    <source>
        <dbReference type="Google" id="ProtNLM"/>
    </source>
</evidence>
<protein>
    <recommendedName>
        <fullName evidence="4">Lysine-specific metallo-endopeptidase domain-containing protein</fullName>
    </recommendedName>
</protein>
<gene>
    <name evidence="2" type="ORF">EV356DRAFT_569456</name>
</gene>
<dbReference type="Proteomes" id="UP000800092">
    <property type="component" value="Unassembled WGS sequence"/>
</dbReference>
<accession>A0A6A6H162</accession>